<sequence>MISKKEINDILHSKLKIREDFTVGEFVRKPGMCGCVDIKGGWYLYSVDDHNDCIFTGPFNDKAIVYACAVKLHSGKLFQEYRFTNEEFSVYMSNHFYSINDI</sequence>
<evidence type="ECO:0000313" key="2">
    <source>
        <dbReference type="Proteomes" id="UP000766246"/>
    </source>
</evidence>
<gene>
    <name evidence="1" type="ORF">E7272_04480</name>
</gene>
<protein>
    <submittedName>
        <fullName evidence="1">Uncharacterized protein</fullName>
    </submittedName>
</protein>
<dbReference type="AlphaFoldDB" id="A0A927YMH7"/>
<dbReference type="EMBL" id="SVER01000009">
    <property type="protein sequence ID" value="MBE5919082.1"/>
    <property type="molecule type" value="Genomic_DNA"/>
</dbReference>
<accession>A0A927YMH7</accession>
<evidence type="ECO:0000313" key="1">
    <source>
        <dbReference type="EMBL" id="MBE5919082.1"/>
    </source>
</evidence>
<comment type="caution">
    <text evidence="1">The sequence shown here is derived from an EMBL/GenBank/DDBJ whole genome shotgun (WGS) entry which is preliminary data.</text>
</comment>
<proteinExistence type="predicted"/>
<reference evidence="1" key="1">
    <citation type="submission" date="2019-04" db="EMBL/GenBank/DDBJ databases">
        <title>Evolution of Biomass-Degrading Anaerobic Consortia Revealed by Metagenomics.</title>
        <authorList>
            <person name="Peng X."/>
        </authorList>
    </citation>
    <scope>NUCLEOTIDE SEQUENCE</scope>
    <source>
        <strain evidence="1">SIG311</strain>
    </source>
</reference>
<name>A0A927YMH7_9FIRM</name>
<organism evidence="1 2">
    <name type="scientific">Pseudobutyrivibrio ruminis</name>
    <dbReference type="NCBI Taxonomy" id="46206"/>
    <lineage>
        <taxon>Bacteria</taxon>
        <taxon>Bacillati</taxon>
        <taxon>Bacillota</taxon>
        <taxon>Clostridia</taxon>
        <taxon>Lachnospirales</taxon>
        <taxon>Lachnospiraceae</taxon>
        <taxon>Pseudobutyrivibrio</taxon>
    </lineage>
</organism>
<dbReference type="Proteomes" id="UP000766246">
    <property type="component" value="Unassembled WGS sequence"/>
</dbReference>